<accession>A0AB74UYN7</accession>
<name>A0AB74UYN7_9GAMM</name>
<dbReference type="AlphaFoldDB" id="A0AB74UYN7"/>
<evidence type="ECO:0000313" key="2">
    <source>
        <dbReference type="EMBL" id="XIA21640.1"/>
    </source>
</evidence>
<dbReference type="RefSeq" id="WP_395118033.1">
    <property type="nucleotide sequence ID" value="NZ_CP170722.1"/>
</dbReference>
<feature type="domain" description="Glucose/Sorbosone dehydrogenase" evidence="1">
    <location>
        <begin position="1"/>
        <end position="53"/>
    </location>
</feature>
<dbReference type="InterPro" id="IPR011042">
    <property type="entry name" value="6-blade_b-propeller_TolB-like"/>
</dbReference>
<organism evidence="2">
    <name type="scientific">Rhodanobacter sp. FW102-FHT14D06</name>
    <dbReference type="NCBI Taxonomy" id="3351461"/>
    <lineage>
        <taxon>Bacteria</taxon>
        <taxon>Pseudomonadati</taxon>
        <taxon>Pseudomonadota</taxon>
        <taxon>Gammaproteobacteria</taxon>
        <taxon>Lysobacterales</taxon>
        <taxon>Rhodanobacteraceae</taxon>
        <taxon>Rhodanobacter</taxon>
    </lineage>
</organism>
<gene>
    <name evidence="2" type="ORF">ACFCQI_15130</name>
</gene>
<sequence>MASEAIIRVTFDGKCGTSAVDRWNVGKRVRDIKEALDGSLWMLEDAGPGGLYRLTPK</sequence>
<dbReference type="Gene3D" id="2.120.10.30">
    <property type="entry name" value="TolB, C-terminal domain"/>
    <property type="match status" value="1"/>
</dbReference>
<proteinExistence type="predicted"/>
<dbReference type="EMBL" id="CP170722">
    <property type="protein sequence ID" value="XIA21640.1"/>
    <property type="molecule type" value="Genomic_DNA"/>
</dbReference>
<protein>
    <submittedName>
        <fullName evidence="2">PQQ-dependent sugar dehydrogenase</fullName>
    </submittedName>
</protein>
<reference evidence="2" key="1">
    <citation type="submission" date="2024-10" db="EMBL/GenBank/DDBJ databases">
        <authorList>
            <person name="Lesea H.P."/>
            <person name="Kuehl J.V."/>
            <person name="Chandonia J.-M."/>
        </authorList>
    </citation>
    <scope>NUCLEOTIDE SEQUENCE</scope>
    <source>
        <strain evidence="2">FW102-FHT14D06</strain>
    </source>
</reference>
<dbReference type="InterPro" id="IPR012938">
    <property type="entry name" value="Glc/Sorbosone_DH"/>
</dbReference>
<evidence type="ECO:0000259" key="1">
    <source>
        <dbReference type="Pfam" id="PF07995"/>
    </source>
</evidence>
<dbReference type="Pfam" id="PF07995">
    <property type="entry name" value="GSDH"/>
    <property type="match status" value="1"/>
</dbReference>